<organism evidence="2 3">
    <name type="scientific">Cercophora samala</name>
    <dbReference type="NCBI Taxonomy" id="330535"/>
    <lineage>
        <taxon>Eukaryota</taxon>
        <taxon>Fungi</taxon>
        <taxon>Dikarya</taxon>
        <taxon>Ascomycota</taxon>
        <taxon>Pezizomycotina</taxon>
        <taxon>Sordariomycetes</taxon>
        <taxon>Sordariomycetidae</taxon>
        <taxon>Sordariales</taxon>
        <taxon>Lasiosphaeriaceae</taxon>
        <taxon>Cercophora</taxon>
    </lineage>
</organism>
<evidence type="ECO:0000313" key="3">
    <source>
        <dbReference type="Proteomes" id="UP001174997"/>
    </source>
</evidence>
<dbReference type="InterPro" id="IPR021463">
    <property type="entry name" value="Methyltransf_34"/>
</dbReference>
<keyword evidence="3" id="KW-1185">Reference proteome</keyword>
<dbReference type="Pfam" id="PF11312">
    <property type="entry name" value="Methyltransf_34"/>
    <property type="match status" value="1"/>
</dbReference>
<evidence type="ECO:0000313" key="2">
    <source>
        <dbReference type="EMBL" id="KAK0670829.1"/>
    </source>
</evidence>
<proteinExistence type="predicted"/>
<comment type="caution">
    <text evidence="2">The sequence shown here is derived from an EMBL/GenBank/DDBJ whole genome shotgun (WGS) entry which is preliminary data.</text>
</comment>
<evidence type="ECO:0000256" key="1">
    <source>
        <dbReference type="SAM" id="MobiDB-lite"/>
    </source>
</evidence>
<gene>
    <name evidence="2" type="ORF">QBC41DRAFT_316996</name>
</gene>
<dbReference type="Proteomes" id="UP001174997">
    <property type="component" value="Unassembled WGS sequence"/>
</dbReference>
<feature type="region of interest" description="Disordered" evidence="1">
    <location>
        <begin position="1"/>
        <end position="41"/>
    </location>
</feature>
<protein>
    <recommendedName>
        <fullName evidence="4">25S rRNA (Uridine(2843)-N(3))-methyltransferase</fullName>
    </recommendedName>
</protein>
<dbReference type="EMBL" id="JAULSY010000027">
    <property type="protein sequence ID" value="KAK0670829.1"/>
    <property type="molecule type" value="Genomic_DNA"/>
</dbReference>
<accession>A0AA39ZGZ2</accession>
<sequence length="379" mass="42092">MVQAKLDTAPQKARSKQAPSKPKRKRQTPEQHKLKPNPNNEKVIISPAEVKHYQLILDVFTRTFNETLTSADFNKDLQTLKQSLFDRDFATAFTNTPDNLPIYSARWSPPRALAYSSIFTSLSRYLPKLYSSTTPLPCLAIGGCSAELAAFASALTLLPGSPSGSLTLLDSAPWGDVLTNLSTSLTTSPPISKYASKLAVQQPPFIPAEKLTYTFLQQNALTTPFNTLFSSPDTPQLVTLFFTLNELFTSSGIGKTTSFLLNLSSAIPLGSLLLVVDSPGSYSETTVGTSQKKYPMAWLMDKILSSVCPDVKPSEKPEGRIKWKKLESHESIWFRLPEGELDYPIGLENMRYQMHLYKAVDPAVPEKEEDSEEEEEEEE</sequence>
<dbReference type="AlphaFoldDB" id="A0AA39ZGZ2"/>
<evidence type="ECO:0008006" key="4">
    <source>
        <dbReference type="Google" id="ProtNLM"/>
    </source>
</evidence>
<reference evidence="2" key="1">
    <citation type="submission" date="2023-06" db="EMBL/GenBank/DDBJ databases">
        <title>Genome-scale phylogeny and comparative genomics of the fungal order Sordariales.</title>
        <authorList>
            <consortium name="Lawrence Berkeley National Laboratory"/>
            <person name="Hensen N."/>
            <person name="Bonometti L."/>
            <person name="Westerberg I."/>
            <person name="Brannstrom I.O."/>
            <person name="Guillou S."/>
            <person name="Cros-Aarteil S."/>
            <person name="Calhoun S."/>
            <person name="Haridas S."/>
            <person name="Kuo A."/>
            <person name="Mondo S."/>
            <person name="Pangilinan J."/>
            <person name="Riley R."/>
            <person name="Labutti K."/>
            <person name="Andreopoulos B."/>
            <person name="Lipzen A."/>
            <person name="Chen C."/>
            <person name="Yanf M."/>
            <person name="Daum C."/>
            <person name="Ng V."/>
            <person name="Clum A."/>
            <person name="Steindorff A."/>
            <person name="Ohm R."/>
            <person name="Martin F."/>
            <person name="Silar P."/>
            <person name="Natvig D."/>
            <person name="Lalanne C."/>
            <person name="Gautier V."/>
            <person name="Ament-Velasquez S.L."/>
            <person name="Kruys A."/>
            <person name="Hutchinson M.I."/>
            <person name="Powell A.J."/>
            <person name="Barry K."/>
            <person name="Miller A.N."/>
            <person name="Grigoriev I.V."/>
            <person name="Debuchy R."/>
            <person name="Gladieux P."/>
            <person name="Thoren M.H."/>
            <person name="Johannesson H."/>
        </authorList>
    </citation>
    <scope>NUCLEOTIDE SEQUENCE</scope>
    <source>
        <strain evidence="2">CBS 307.81</strain>
    </source>
</reference>
<name>A0AA39ZGZ2_9PEZI</name>